<feature type="domain" description="Nucleotide-diphospho-sugar transferase" evidence="3">
    <location>
        <begin position="149"/>
        <end position="355"/>
    </location>
</feature>
<keyword evidence="5" id="KW-1185">Reference proteome</keyword>
<evidence type="ECO:0000313" key="4">
    <source>
        <dbReference type="EMBL" id="SAL99045.1"/>
    </source>
</evidence>
<dbReference type="InterPro" id="IPR052636">
    <property type="entry name" value="UDP-D-xylose:L-fucose_XylT"/>
</dbReference>
<comment type="similarity">
    <text evidence="1">Belongs to the glycosyltransferase 77 family.</text>
</comment>
<evidence type="ECO:0000313" key="5">
    <source>
        <dbReference type="Proteomes" id="UP000078561"/>
    </source>
</evidence>
<dbReference type="Proteomes" id="UP000078561">
    <property type="component" value="Unassembled WGS sequence"/>
</dbReference>
<evidence type="ECO:0000256" key="1">
    <source>
        <dbReference type="ARBA" id="ARBA00007033"/>
    </source>
</evidence>
<dbReference type="PANTHER" id="PTHR47032">
    <property type="entry name" value="UDP-D-XYLOSE:L-FUCOSE ALPHA-1,3-D-XYLOSYLTRANSFERASE-RELATED"/>
    <property type="match status" value="1"/>
</dbReference>
<accession>A0A163JA54</accession>
<name>A0A163JA54_ABSGL</name>
<evidence type="ECO:0000256" key="2">
    <source>
        <dbReference type="SAM" id="Phobius"/>
    </source>
</evidence>
<gene>
    <name evidence="4" type="primary">ABSGL_04616.1 scaffold 5475</name>
</gene>
<dbReference type="STRING" id="4829.A0A163JA54"/>
<dbReference type="OMA" id="DVLHFPN"/>
<dbReference type="Pfam" id="PF03407">
    <property type="entry name" value="Nucleotid_trans"/>
    <property type="match status" value="1"/>
</dbReference>
<dbReference type="AlphaFoldDB" id="A0A163JA54"/>
<dbReference type="PANTHER" id="PTHR47032:SF1">
    <property type="entry name" value="UDP-D-XYLOSE:L-FUCOSE ALPHA-1,3-D-XYLOSYLTRANSFERASE-RELATED"/>
    <property type="match status" value="1"/>
</dbReference>
<dbReference type="InterPro" id="IPR005069">
    <property type="entry name" value="Nucl-diP-sugar_transferase"/>
</dbReference>
<dbReference type="InParanoid" id="A0A163JA54"/>
<sequence length="400" mass="45845">MLQKLTYRKTLIVSIALTVGIVLVVLNSSALFTERQYTTTKSRVPADYMEDQQQPFQSDSNANPTDPWYCSCYSDTDTEDASLGLGEDASAGLGPSIVPDTFSKPPDDMLTKINDNLQDNRVLIVAAANYGMRDHVYNWIESLKRTNEPKFLILCLDDQLYQHLAQTGYEQHAATIPDTWLHQKIDAGFEEYYTQKYRIITHAKTLVVQQLLYLDINVLFSDVDIVWLKPRIREQMYLFLDMRSETHVVFQQEGSDQKNVNSGFYIMRPSEKMKRLLAATIYFGDQNGDLTQQGALNKAMGYLDLRLTTSDVILLDVLHWPNGWIYFTNHYTKSLGIEPYIVHANYLVGEDKKNKLREDNFWYVDDAWLISMDEQLNSGKNDTTITTTAAATNETSKIKM</sequence>
<keyword evidence="2" id="KW-0472">Membrane</keyword>
<dbReference type="EMBL" id="LT552383">
    <property type="protein sequence ID" value="SAL99045.1"/>
    <property type="molecule type" value="Genomic_DNA"/>
</dbReference>
<proteinExistence type="inferred from homology"/>
<protein>
    <recommendedName>
        <fullName evidence="3">Nucleotide-diphospho-sugar transferase domain-containing protein</fullName>
    </recommendedName>
</protein>
<dbReference type="GO" id="GO:0016757">
    <property type="term" value="F:glycosyltransferase activity"/>
    <property type="evidence" value="ECO:0007669"/>
    <property type="project" value="TreeGrafter"/>
</dbReference>
<organism evidence="4">
    <name type="scientific">Absidia glauca</name>
    <name type="common">Pin mould</name>
    <dbReference type="NCBI Taxonomy" id="4829"/>
    <lineage>
        <taxon>Eukaryota</taxon>
        <taxon>Fungi</taxon>
        <taxon>Fungi incertae sedis</taxon>
        <taxon>Mucoromycota</taxon>
        <taxon>Mucoromycotina</taxon>
        <taxon>Mucoromycetes</taxon>
        <taxon>Mucorales</taxon>
        <taxon>Cunninghamellaceae</taxon>
        <taxon>Absidia</taxon>
    </lineage>
</organism>
<reference evidence="4" key="1">
    <citation type="submission" date="2016-04" db="EMBL/GenBank/DDBJ databases">
        <authorList>
            <person name="Evans L.H."/>
            <person name="Alamgir A."/>
            <person name="Owens N."/>
            <person name="Weber N.D."/>
            <person name="Virtaneva K."/>
            <person name="Barbian K."/>
            <person name="Babar A."/>
            <person name="Rosenke K."/>
        </authorList>
    </citation>
    <scope>NUCLEOTIDE SEQUENCE [LARGE SCALE GENOMIC DNA]</scope>
    <source>
        <strain evidence="4">CBS 101.48</strain>
    </source>
</reference>
<dbReference type="OrthoDB" id="540503at2759"/>
<keyword evidence="2" id="KW-1133">Transmembrane helix</keyword>
<evidence type="ECO:0000259" key="3">
    <source>
        <dbReference type="Pfam" id="PF03407"/>
    </source>
</evidence>
<dbReference type="SUPFAM" id="SSF53448">
    <property type="entry name" value="Nucleotide-diphospho-sugar transferases"/>
    <property type="match status" value="1"/>
</dbReference>
<dbReference type="GO" id="GO:0005794">
    <property type="term" value="C:Golgi apparatus"/>
    <property type="evidence" value="ECO:0007669"/>
    <property type="project" value="TreeGrafter"/>
</dbReference>
<feature type="transmembrane region" description="Helical" evidence="2">
    <location>
        <begin position="12"/>
        <end position="32"/>
    </location>
</feature>
<keyword evidence="2" id="KW-0812">Transmembrane</keyword>
<dbReference type="InterPro" id="IPR029044">
    <property type="entry name" value="Nucleotide-diphossugar_trans"/>
</dbReference>